<feature type="transmembrane region" description="Helical" evidence="11">
    <location>
        <begin position="1320"/>
        <end position="1341"/>
    </location>
</feature>
<dbReference type="GO" id="GO:2000032">
    <property type="term" value="P:regulation of secondary shoot formation"/>
    <property type="evidence" value="ECO:0007669"/>
    <property type="project" value="UniProtKB-ARBA"/>
</dbReference>
<protein>
    <submittedName>
        <fullName evidence="13">Pleiotropic drug resistance protein</fullName>
    </submittedName>
</protein>
<feature type="transmembrane region" description="Helical" evidence="11">
    <location>
        <begin position="1428"/>
        <end position="1451"/>
    </location>
</feature>
<evidence type="ECO:0000256" key="5">
    <source>
        <dbReference type="ARBA" id="ARBA00022737"/>
    </source>
</evidence>
<evidence type="ECO:0000256" key="9">
    <source>
        <dbReference type="ARBA" id="ARBA00023136"/>
    </source>
</evidence>
<accession>A0A2R6R7T1</accession>
<dbReference type="CDD" id="cd03232">
    <property type="entry name" value="ABCG_PDR_domain2"/>
    <property type="match status" value="1"/>
</dbReference>
<feature type="transmembrane region" description="Helical" evidence="11">
    <location>
        <begin position="654"/>
        <end position="672"/>
    </location>
</feature>
<feature type="domain" description="ABC transporter" evidence="12">
    <location>
        <begin position="858"/>
        <end position="1111"/>
    </location>
</feature>
<dbReference type="InterPro" id="IPR003439">
    <property type="entry name" value="ABC_transporter-like_ATP-bd"/>
</dbReference>
<feature type="region of interest" description="Disordered" evidence="10">
    <location>
        <begin position="1"/>
        <end position="24"/>
    </location>
</feature>
<dbReference type="InterPro" id="IPR029481">
    <property type="entry name" value="ABC_trans_N"/>
</dbReference>
<keyword evidence="7" id="KW-0067">ATP-binding</keyword>
<dbReference type="InterPro" id="IPR034003">
    <property type="entry name" value="ABCG_PDR_2"/>
</dbReference>
<dbReference type="PROSITE" id="PS50893">
    <property type="entry name" value="ABC_TRANSPORTER_2"/>
    <property type="match status" value="2"/>
</dbReference>
<dbReference type="InterPro" id="IPR013581">
    <property type="entry name" value="PDR_assoc"/>
</dbReference>
<keyword evidence="6" id="KW-0547">Nucleotide-binding</keyword>
<evidence type="ECO:0000256" key="11">
    <source>
        <dbReference type="SAM" id="Phobius"/>
    </source>
</evidence>
<dbReference type="GO" id="GO:0005524">
    <property type="term" value="F:ATP binding"/>
    <property type="evidence" value="ECO:0007669"/>
    <property type="project" value="UniProtKB-KW"/>
</dbReference>
<keyword evidence="4 11" id="KW-0812">Transmembrane</keyword>
<feature type="transmembrane region" description="Helical" evidence="11">
    <location>
        <begin position="1347"/>
        <end position="1366"/>
    </location>
</feature>
<feature type="transmembrane region" description="Helical" evidence="11">
    <location>
        <begin position="1204"/>
        <end position="1222"/>
    </location>
</feature>
<dbReference type="InterPro" id="IPR034001">
    <property type="entry name" value="ABCG_PDR_1"/>
</dbReference>
<dbReference type="InterPro" id="IPR013525">
    <property type="entry name" value="ABC2_TM"/>
</dbReference>
<evidence type="ECO:0000256" key="6">
    <source>
        <dbReference type="ARBA" id="ARBA00022741"/>
    </source>
</evidence>
<dbReference type="CDD" id="cd03233">
    <property type="entry name" value="ABCG_PDR_domain1"/>
    <property type="match status" value="1"/>
</dbReference>
<dbReference type="OMA" id="YISAHEF"/>
<keyword evidence="3" id="KW-0813">Transport</keyword>
<gene>
    <name evidence="13" type="ORF">CEY00_Acc08426</name>
</gene>
<dbReference type="GO" id="GO:0016887">
    <property type="term" value="F:ATP hydrolysis activity"/>
    <property type="evidence" value="ECO:0007669"/>
    <property type="project" value="InterPro"/>
</dbReference>
<keyword evidence="8 11" id="KW-1133">Transmembrane helix</keyword>
<dbReference type="InterPro" id="IPR027417">
    <property type="entry name" value="P-loop_NTPase"/>
</dbReference>
<dbReference type="Pfam" id="PF14510">
    <property type="entry name" value="ABC_trans_N"/>
    <property type="match status" value="1"/>
</dbReference>
<reference evidence="14" key="2">
    <citation type="journal article" date="2018" name="BMC Genomics">
        <title>A manually annotated Actinidia chinensis var. chinensis (kiwifruit) genome highlights the challenges associated with draft genomes and gene prediction in plants.</title>
        <authorList>
            <person name="Pilkington S.M."/>
            <person name="Crowhurst R."/>
            <person name="Hilario E."/>
            <person name="Nardozza S."/>
            <person name="Fraser L."/>
            <person name="Peng Y."/>
            <person name="Gunaseelan K."/>
            <person name="Simpson R."/>
            <person name="Tahir J."/>
            <person name="Deroles S.C."/>
            <person name="Templeton K."/>
            <person name="Luo Z."/>
            <person name="Davy M."/>
            <person name="Cheng C."/>
            <person name="McNeilage M."/>
            <person name="Scaglione D."/>
            <person name="Liu Y."/>
            <person name="Zhang Q."/>
            <person name="Datson P."/>
            <person name="De Silva N."/>
            <person name="Gardiner S.E."/>
            <person name="Bassett H."/>
            <person name="Chagne D."/>
            <person name="McCallum J."/>
            <person name="Dzierzon H."/>
            <person name="Deng C."/>
            <person name="Wang Y.Y."/>
            <person name="Barron L."/>
            <person name="Manako K."/>
            <person name="Bowen J."/>
            <person name="Foster T.M."/>
            <person name="Erridge Z.A."/>
            <person name="Tiffin H."/>
            <person name="Waite C.N."/>
            <person name="Davies K.M."/>
            <person name="Grierson E.P."/>
            <person name="Laing W.A."/>
            <person name="Kirk R."/>
            <person name="Chen X."/>
            <person name="Wood M."/>
            <person name="Montefiori M."/>
            <person name="Brummell D.A."/>
            <person name="Schwinn K.E."/>
            <person name="Catanach A."/>
            <person name="Fullerton C."/>
            <person name="Li D."/>
            <person name="Meiyalaghan S."/>
            <person name="Nieuwenhuizen N."/>
            <person name="Read N."/>
            <person name="Prakash R."/>
            <person name="Hunter D."/>
            <person name="Zhang H."/>
            <person name="McKenzie M."/>
            <person name="Knabel M."/>
            <person name="Harris A."/>
            <person name="Allan A.C."/>
            <person name="Gleave A."/>
            <person name="Chen A."/>
            <person name="Janssen B.J."/>
            <person name="Plunkett B."/>
            <person name="Ampomah-Dwamena C."/>
            <person name="Voogd C."/>
            <person name="Leif D."/>
            <person name="Lafferty D."/>
            <person name="Souleyre E.J.F."/>
            <person name="Varkonyi-Gasic E."/>
            <person name="Gambi F."/>
            <person name="Hanley J."/>
            <person name="Yao J.L."/>
            <person name="Cheung J."/>
            <person name="David K.M."/>
            <person name="Warren B."/>
            <person name="Marsh K."/>
            <person name="Snowden K.C."/>
            <person name="Lin-Wang K."/>
            <person name="Brian L."/>
            <person name="Martinez-Sanchez M."/>
            <person name="Wang M."/>
            <person name="Ileperuma N."/>
            <person name="Macnee N."/>
            <person name="Campin R."/>
            <person name="McAtee P."/>
            <person name="Drummond R.S.M."/>
            <person name="Espley R.V."/>
            <person name="Ireland H.S."/>
            <person name="Wu R."/>
            <person name="Atkinson R.G."/>
            <person name="Karunairetnam S."/>
            <person name="Bulley S."/>
            <person name="Chunkath S."/>
            <person name="Hanley Z."/>
            <person name="Storey R."/>
            <person name="Thrimawithana A.H."/>
            <person name="Thomson S."/>
            <person name="David C."/>
            <person name="Testolin R."/>
            <person name="Huang H."/>
            <person name="Hellens R.P."/>
            <person name="Schaffer R.J."/>
        </authorList>
    </citation>
    <scope>NUCLEOTIDE SEQUENCE [LARGE SCALE GENOMIC DNA]</scope>
    <source>
        <strain evidence="14">cv. Red5</strain>
    </source>
</reference>
<feature type="transmembrane region" description="Helical" evidence="11">
    <location>
        <begin position="534"/>
        <end position="556"/>
    </location>
</feature>
<feature type="transmembrane region" description="Helical" evidence="11">
    <location>
        <begin position="678"/>
        <end position="701"/>
    </location>
</feature>
<feature type="compositionally biased region" description="Low complexity" evidence="10">
    <location>
        <begin position="11"/>
        <end position="24"/>
    </location>
</feature>
<evidence type="ECO:0000256" key="10">
    <source>
        <dbReference type="SAM" id="MobiDB-lite"/>
    </source>
</evidence>
<dbReference type="PANTHER" id="PTHR48040">
    <property type="entry name" value="PLEIOTROPIC DRUG RESISTANCE PROTEIN 1-LIKE ISOFORM X1"/>
    <property type="match status" value="1"/>
</dbReference>
<dbReference type="OrthoDB" id="66620at2759"/>
<proteinExistence type="inferred from homology"/>
<name>A0A2R6R7T1_ACTCC</name>
<organism evidence="13 14">
    <name type="scientific">Actinidia chinensis var. chinensis</name>
    <name type="common">Chinese soft-hair kiwi</name>
    <dbReference type="NCBI Taxonomy" id="1590841"/>
    <lineage>
        <taxon>Eukaryota</taxon>
        <taxon>Viridiplantae</taxon>
        <taxon>Streptophyta</taxon>
        <taxon>Embryophyta</taxon>
        <taxon>Tracheophyta</taxon>
        <taxon>Spermatophyta</taxon>
        <taxon>Magnoliopsida</taxon>
        <taxon>eudicotyledons</taxon>
        <taxon>Gunneridae</taxon>
        <taxon>Pentapetalae</taxon>
        <taxon>asterids</taxon>
        <taxon>Ericales</taxon>
        <taxon>Actinidiaceae</taxon>
        <taxon>Actinidia</taxon>
    </lineage>
</organism>
<dbReference type="FunCoup" id="A0A2R6R7T1">
    <property type="interactions" value="720"/>
</dbReference>
<dbReference type="InParanoid" id="A0A2R6R7T1"/>
<keyword evidence="5" id="KW-0677">Repeat</keyword>
<feature type="domain" description="ABC transporter" evidence="12">
    <location>
        <begin position="166"/>
        <end position="439"/>
    </location>
</feature>
<dbReference type="STRING" id="1590841.A0A2R6R7T1"/>
<evidence type="ECO:0000256" key="8">
    <source>
        <dbReference type="ARBA" id="ARBA00022989"/>
    </source>
</evidence>
<evidence type="ECO:0000256" key="7">
    <source>
        <dbReference type="ARBA" id="ARBA00022840"/>
    </source>
</evidence>
<feature type="transmembrane region" description="Helical" evidence="11">
    <location>
        <begin position="764"/>
        <end position="791"/>
    </location>
</feature>
<keyword evidence="9 11" id="KW-0472">Membrane</keyword>
<reference evidence="13 14" key="1">
    <citation type="submission" date="2017-07" db="EMBL/GenBank/DDBJ databases">
        <title>An improved, manually edited Actinidia chinensis var. chinensis (kiwifruit) genome highlights the challenges associated with draft genomes and gene prediction in plants.</title>
        <authorList>
            <person name="Pilkington S."/>
            <person name="Crowhurst R."/>
            <person name="Hilario E."/>
            <person name="Nardozza S."/>
            <person name="Fraser L."/>
            <person name="Peng Y."/>
            <person name="Gunaseelan K."/>
            <person name="Simpson R."/>
            <person name="Tahir J."/>
            <person name="Deroles S."/>
            <person name="Templeton K."/>
            <person name="Luo Z."/>
            <person name="Davy M."/>
            <person name="Cheng C."/>
            <person name="Mcneilage M."/>
            <person name="Scaglione D."/>
            <person name="Liu Y."/>
            <person name="Zhang Q."/>
            <person name="Datson P."/>
            <person name="De Silva N."/>
            <person name="Gardiner S."/>
            <person name="Bassett H."/>
            <person name="Chagne D."/>
            <person name="Mccallum J."/>
            <person name="Dzierzon H."/>
            <person name="Deng C."/>
            <person name="Wang Y.-Y."/>
            <person name="Barron N."/>
            <person name="Manako K."/>
            <person name="Bowen J."/>
            <person name="Foster T."/>
            <person name="Erridge Z."/>
            <person name="Tiffin H."/>
            <person name="Waite C."/>
            <person name="Davies K."/>
            <person name="Grierson E."/>
            <person name="Laing W."/>
            <person name="Kirk R."/>
            <person name="Chen X."/>
            <person name="Wood M."/>
            <person name="Montefiori M."/>
            <person name="Brummell D."/>
            <person name="Schwinn K."/>
            <person name="Catanach A."/>
            <person name="Fullerton C."/>
            <person name="Li D."/>
            <person name="Meiyalaghan S."/>
            <person name="Nieuwenhuizen N."/>
            <person name="Read N."/>
            <person name="Prakash R."/>
            <person name="Hunter D."/>
            <person name="Zhang H."/>
            <person name="Mckenzie M."/>
            <person name="Knabel M."/>
            <person name="Harris A."/>
            <person name="Allan A."/>
            <person name="Chen A."/>
            <person name="Janssen B."/>
            <person name="Plunkett B."/>
            <person name="Dwamena C."/>
            <person name="Voogd C."/>
            <person name="Leif D."/>
            <person name="Lafferty D."/>
            <person name="Souleyre E."/>
            <person name="Varkonyi-Gasic E."/>
            <person name="Gambi F."/>
            <person name="Hanley J."/>
            <person name="Yao J.-L."/>
            <person name="Cheung J."/>
            <person name="David K."/>
            <person name="Warren B."/>
            <person name="Marsh K."/>
            <person name="Snowden K."/>
            <person name="Lin-Wang K."/>
            <person name="Brian L."/>
            <person name="Martinez-Sanchez M."/>
            <person name="Wang M."/>
            <person name="Ileperuma N."/>
            <person name="Macnee N."/>
            <person name="Campin R."/>
            <person name="Mcatee P."/>
            <person name="Drummond R."/>
            <person name="Espley R."/>
            <person name="Ireland H."/>
            <person name="Wu R."/>
            <person name="Atkinson R."/>
            <person name="Karunairetnam S."/>
            <person name="Bulley S."/>
            <person name="Chunkath S."/>
            <person name="Hanley Z."/>
            <person name="Storey R."/>
            <person name="Thrimawithana A."/>
            <person name="Thomson S."/>
            <person name="David C."/>
            <person name="Testolin R."/>
        </authorList>
    </citation>
    <scope>NUCLEOTIDE SEQUENCE [LARGE SCALE GENOMIC DNA]</scope>
    <source>
        <strain evidence="14">cv. Red5</strain>
        <tissue evidence="13">Young leaf</tissue>
    </source>
</reference>
<dbReference type="FunFam" id="3.40.50.300:FF:000179">
    <property type="entry name" value="ABC transporter G family member 34"/>
    <property type="match status" value="1"/>
</dbReference>
<feature type="transmembrane region" description="Helical" evidence="11">
    <location>
        <begin position="571"/>
        <end position="595"/>
    </location>
</feature>
<evidence type="ECO:0000256" key="1">
    <source>
        <dbReference type="ARBA" id="ARBA00004141"/>
    </source>
</evidence>
<dbReference type="EMBL" id="NKQK01000008">
    <property type="protein sequence ID" value="PSS23602.1"/>
    <property type="molecule type" value="Genomic_DNA"/>
</dbReference>
<feature type="transmembrane region" description="Helical" evidence="11">
    <location>
        <begin position="1378"/>
        <end position="1397"/>
    </location>
</feature>
<dbReference type="Pfam" id="PF08370">
    <property type="entry name" value="PDR_assoc"/>
    <property type="match status" value="1"/>
</dbReference>
<feature type="transmembrane region" description="Helical" evidence="11">
    <location>
        <begin position="1234"/>
        <end position="1262"/>
    </location>
</feature>
<dbReference type="SUPFAM" id="SSF52540">
    <property type="entry name" value="P-loop containing nucleoside triphosphate hydrolases"/>
    <property type="match status" value="2"/>
</dbReference>
<dbReference type="PANTHER" id="PTHR48040:SF42">
    <property type="entry name" value="ABC TRANSPORTER DOMAIN-CONTAINING PROTEIN"/>
    <property type="match status" value="1"/>
</dbReference>
<evidence type="ECO:0000313" key="13">
    <source>
        <dbReference type="EMBL" id="PSS23602.1"/>
    </source>
</evidence>
<dbReference type="GO" id="GO:0016020">
    <property type="term" value="C:membrane"/>
    <property type="evidence" value="ECO:0007669"/>
    <property type="project" value="UniProtKB-SubCell"/>
</dbReference>
<dbReference type="Gramene" id="PSS23602">
    <property type="protein sequence ID" value="PSS23602"/>
    <property type="gene ID" value="CEY00_Acc08426"/>
</dbReference>
<keyword evidence="14" id="KW-1185">Reference proteome</keyword>
<dbReference type="SMART" id="SM00382">
    <property type="entry name" value="AAA"/>
    <property type="match status" value="2"/>
</dbReference>
<feature type="transmembrane region" description="Helical" evidence="11">
    <location>
        <begin position="1282"/>
        <end position="1308"/>
    </location>
</feature>
<comment type="caution">
    <text evidence="13">The sequence shown here is derived from an EMBL/GenBank/DDBJ whole genome shotgun (WGS) entry which is preliminary data.</text>
</comment>
<dbReference type="GO" id="GO:0009914">
    <property type="term" value="P:hormone transport"/>
    <property type="evidence" value="ECO:0007669"/>
    <property type="project" value="UniProtKB-ARBA"/>
</dbReference>
<feature type="transmembrane region" description="Helical" evidence="11">
    <location>
        <begin position="607"/>
        <end position="625"/>
    </location>
</feature>
<dbReference type="FunFam" id="3.40.50.300:FF:000059">
    <property type="entry name" value="ABC transporter G family member 40"/>
    <property type="match status" value="1"/>
</dbReference>
<dbReference type="Pfam" id="PF00005">
    <property type="entry name" value="ABC_tran"/>
    <property type="match status" value="2"/>
</dbReference>
<dbReference type="Proteomes" id="UP000241394">
    <property type="component" value="Chromosome LG8"/>
</dbReference>
<comment type="similarity">
    <text evidence="2">Belongs to the ABC transporter superfamily. ABCG family. PDR (TC 3.A.1.205) subfamily.</text>
</comment>
<dbReference type="GO" id="GO:0140359">
    <property type="term" value="F:ABC-type transporter activity"/>
    <property type="evidence" value="ECO:0007669"/>
    <property type="project" value="InterPro"/>
</dbReference>
<dbReference type="Gene3D" id="3.40.50.300">
    <property type="entry name" value="P-loop containing nucleotide triphosphate hydrolases"/>
    <property type="match status" value="2"/>
</dbReference>
<evidence type="ECO:0000313" key="14">
    <source>
        <dbReference type="Proteomes" id="UP000241394"/>
    </source>
</evidence>
<comment type="subcellular location">
    <subcellularLocation>
        <location evidence="1">Membrane</location>
        <topology evidence="1">Multi-pass membrane protein</topology>
    </subcellularLocation>
</comment>
<evidence type="ECO:0000256" key="3">
    <source>
        <dbReference type="ARBA" id="ARBA00022448"/>
    </source>
</evidence>
<evidence type="ECO:0000259" key="12">
    <source>
        <dbReference type="PROSITE" id="PS50893"/>
    </source>
</evidence>
<evidence type="ECO:0000256" key="2">
    <source>
        <dbReference type="ARBA" id="ARBA00006012"/>
    </source>
</evidence>
<evidence type="ECO:0000256" key="4">
    <source>
        <dbReference type="ARBA" id="ARBA00022692"/>
    </source>
</evidence>
<sequence>MAALGADDLARSASSGRSWRASTSFREVWQGPAADVFRQGGGGRREEEEEDLRWAAIERLPTYDRLRMGVLARVVDGGRVVREEVDVTKLGTLEKKVLMESILKVVEDDNERFLLKLRNRFDRVGIEIPKIEVRYENLSIEGDIYVGSRALPTLFNVTLNTVESVLGLIRLAPSKKRKIQILKDVSGIVKPSRMTLLLGPPGAGKTTLMLALAGKLDKDLRVSGKITYCGHELNEFVPQRTCAYISHLDLHSGELTVRETLDFSGRCLGVGMRYEMLMELLRREKEAGIKPDPEIDAFMKATAVSGQETSLGTDYMIKILGLDICADILVGDEMRRGISGGQKKRVTAGEMLVGPAKAFFMDEISTGLDSSTTFQIVKYMRQMVHIMDVTMVISLLQPAPETYDLFDDIILISEGQIVYQGPCENILTFFEFMGFKCPERKGVADFLQEVTSKKDQQQYWFKKNQPYRYISVPEFSEAFYSFHIGQQLVVDLSVPYNKSKTHPAALVKEKYGISKWELFKACFDREWLLMKRNVFLYVFKTTQITIMSLITFTVFLRTTMSSGSLHDGGKFFGALFFSLLMVMFNGMTELAMTVFRLPVFYKQRNSLFYPPWAFALPIWVLQIPISLMESAIWTILTYYTIGFAPAASRFFRQLLAFVCINQMGLSLFRFIAAVGRTLVIASTLGSFTLLLVFVLGGFVVAKNDIEPFMIWGYYISPMMYGQNAVFMNEFLDKRWSVNNTDPRFKAPTVGKVLLESRGFFTDDYMFWVCVGALVAFSFLFNVMFIAALTLLNPLGDSRAVVLHEDNEKKKKNTFAGRWTFEGTDRAVEKVSQGTDSTTGVTDREPRKGMVLPFQALSLAFNHINYYVEMPAEMKNQGVEEDQLQLLRDVSGAFRPGILTALVGVSGAGKTTLMDVLAGRKTGGYIEGTITISGYPKNQATFSRVSGYCEQNDIHSPYVTVYESVLYSAWLRLSSDVNTEKRKMFVDEVMELVELNPIRNFLVGLPGIDGLSTEQRKRLTIAVELVANPSIIFMDEPTSGLDARAAAIVMRTVRNTVDTGRTVVCTIHQPSIDIFEAFDELLLMKKGGQVIYAGTLGRQSHDLIEYFEAVPGVPKIKEGYNPATWILEVSAPSIEAQLNVDFTEIYANSSLYQRNQELIKELSTPPPGSKDLYFPTKYSQPFVTQCKACFWKQHWSYWRNPQYNAIRFFLTIIIGALFGFIFWNKGQQMTKLQDMINLVGAIFSAIFFLGATNASSVQAIVGIERTVFYRERAAGMYSALPYAFAQVAIEMIYVTIQTLVYSILLYTMIGYEWKIGKVLWFYYYILMCFIYFAMYGMMLVALTPNVQIAGVLMAFFLSFWCLFSGFLIPRPQIPIWWRWYYWGSPIAWTLYGLVTSQVGDKNVLLEVPGEGDVPLKLFLKHYMGFEYEFLPVVAVAHIGWVIVFFFIFAYGIKCLNFQRR</sequence>
<dbReference type="Pfam" id="PF01061">
    <property type="entry name" value="ABC2_membrane"/>
    <property type="match status" value="2"/>
</dbReference>
<dbReference type="InterPro" id="IPR003593">
    <property type="entry name" value="AAA+_ATPase"/>
</dbReference>